<evidence type="ECO:0000313" key="3">
    <source>
        <dbReference type="Proteomes" id="UP000652219"/>
    </source>
</evidence>
<keyword evidence="3" id="KW-1185">Reference proteome</keyword>
<gene>
    <name evidence="2" type="ORF">CSOJ01_13368</name>
</gene>
<evidence type="ECO:0000313" key="2">
    <source>
        <dbReference type="EMBL" id="KAF6795833.1"/>
    </source>
</evidence>
<evidence type="ECO:0000256" key="1">
    <source>
        <dbReference type="SAM" id="MobiDB-lite"/>
    </source>
</evidence>
<name>A0A8H6ISZ7_9PEZI</name>
<feature type="region of interest" description="Disordered" evidence="1">
    <location>
        <begin position="100"/>
        <end position="138"/>
    </location>
</feature>
<sequence length="138" mass="15426">MNEIKPVYYGLALARAEDPRDARVRDFFRRREDAFDNRDEHIAATIRHVETAMAGLGITAHAVPMTQTNDSPDENKLAAGDPRKQVSDALVNIDTSHVESVAMGKQHTPLALRLKHRRSVDSARPVGFRSSARPRTSR</sequence>
<comment type="caution">
    <text evidence="2">The sequence shown here is derived from an EMBL/GenBank/DDBJ whole genome shotgun (WGS) entry which is preliminary data.</text>
</comment>
<reference evidence="2 3" key="1">
    <citation type="journal article" date="2020" name="Phytopathology">
        <title>Genome Sequence Resources of Colletotrichum truncatum, C. plurivorum, C. musicola, and C. sojae: Four Species Pathogenic to Soybean (Glycine max).</title>
        <authorList>
            <person name="Rogerio F."/>
            <person name="Boufleur T.R."/>
            <person name="Ciampi-Guillardi M."/>
            <person name="Sukno S.A."/>
            <person name="Thon M.R."/>
            <person name="Massola Junior N.S."/>
            <person name="Baroncelli R."/>
        </authorList>
    </citation>
    <scope>NUCLEOTIDE SEQUENCE [LARGE SCALE GENOMIC DNA]</scope>
    <source>
        <strain evidence="2 3">LFN0009</strain>
    </source>
</reference>
<protein>
    <submittedName>
        <fullName evidence="2">Uncharacterized protein</fullName>
    </submittedName>
</protein>
<proteinExistence type="predicted"/>
<dbReference type="EMBL" id="WIGN01000384">
    <property type="protein sequence ID" value="KAF6795833.1"/>
    <property type="molecule type" value="Genomic_DNA"/>
</dbReference>
<accession>A0A8H6ISZ7</accession>
<dbReference type="AlphaFoldDB" id="A0A8H6ISZ7"/>
<dbReference type="Proteomes" id="UP000652219">
    <property type="component" value="Unassembled WGS sequence"/>
</dbReference>
<organism evidence="2 3">
    <name type="scientific">Colletotrichum sojae</name>
    <dbReference type="NCBI Taxonomy" id="2175907"/>
    <lineage>
        <taxon>Eukaryota</taxon>
        <taxon>Fungi</taxon>
        <taxon>Dikarya</taxon>
        <taxon>Ascomycota</taxon>
        <taxon>Pezizomycotina</taxon>
        <taxon>Sordariomycetes</taxon>
        <taxon>Hypocreomycetidae</taxon>
        <taxon>Glomerellales</taxon>
        <taxon>Glomerellaceae</taxon>
        <taxon>Colletotrichum</taxon>
        <taxon>Colletotrichum orchidearum species complex</taxon>
    </lineage>
</organism>